<reference evidence="3" key="1">
    <citation type="submission" date="2021-04" db="EMBL/GenBank/DDBJ databases">
        <authorList>
            <consortium name="Molecular Ecology Group"/>
        </authorList>
    </citation>
    <scope>NUCLEOTIDE SEQUENCE</scope>
</reference>
<evidence type="ECO:0000259" key="2">
    <source>
        <dbReference type="PROSITE" id="PS50252"/>
    </source>
</evidence>
<name>A0A8S4A6K5_9EUPU</name>
<dbReference type="Proteomes" id="UP000678393">
    <property type="component" value="Unassembled WGS sequence"/>
</dbReference>
<dbReference type="OrthoDB" id="10263172at2759"/>
<dbReference type="InterPro" id="IPR036960">
    <property type="entry name" value="T-box_sf"/>
</dbReference>
<evidence type="ECO:0000313" key="3">
    <source>
        <dbReference type="EMBL" id="CAG5136190.1"/>
    </source>
</evidence>
<proteinExistence type="predicted"/>
<dbReference type="InterPro" id="IPR046360">
    <property type="entry name" value="T-box_DNA-bd"/>
</dbReference>
<dbReference type="GO" id="GO:0005634">
    <property type="term" value="C:nucleus"/>
    <property type="evidence" value="ECO:0007669"/>
    <property type="project" value="UniProtKB-SubCell"/>
</dbReference>
<dbReference type="AlphaFoldDB" id="A0A8S4A6K5"/>
<feature type="domain" description="T-box" evidence="2">
    <location>
        <begin position="1"/>
        <end position="73"/>
    </location>
</feature>
<evidence type="ECO:0000256" key="1">
    <source>
        <dbReference type="PROSITE-ProRule" id="PRU00201"/>
    </source>
</evidence>
<dbReference type="PANTHER" id="PTHR11267:SF181">
    <property type="entry name" value="OPTOMOTOR-BLIND PROTEIN"/>
    <property type="match status" value="1"/>
</dbReference>
<keyword evidence="1" id="KW-0238">DNA-binding</keyword>
<evidence type="ECO:0000313" key="4">
    <source>
        <dbReference type="Proteomes" id="UP000678393"/>
    </source>
</evidence>
<keyword evidence="4" id="KW-1185">Reference proteome</keyword>
<dbReference type="InterPro" id="IPR001699">
    <property type="entry name" value="TF_T-box"/>
</dbReference>
<dbReference type="GO" id="GO:0000785">
    <property type="term" value="C:chromatin"/>
    <property type="evidence" value="ECO:0007669"/>
    <property type="project" value="TreeGrafter"/>
</dbReference>
<dbReference type="EMBL" id="CAJHNH020008502">
    <property type="protein sequence ID" value="CAG5136190.1"/>
    <property type="molecule type" value="Genomic_DNA"/>
</dbReference>
<dbReference type="GO" id="GO:0000978">
    <property type="term" value="F:RNA polymerase II cis-regulatory region sequence-specific DNA binding"/>
    <property type="evidence" value="ECO:0007669"/>
    <property type="project" value="InterPro"/>
</dbReference>
<feature type="non-terminal residue" evidence="3">
    <location>
        <position position="232"/>
    </location>
</feature>
<comment type="subcellular location">
    <subcellularLocation>
        <location evidence="1">Nucleus</location>
    </subcellularLocation>
</comment>
<keyword evidence="1" id="KW-0539">Nucleus</keyword>
<accession>A0A8S4A6K5</accession>
<comment type="caution">
    <text evidence="3">The sequence shown here is derived from an EMBL/GenBank/DDBJ whole genome shotgun (WGS) entry which is preliminary data.</text>
</comment>
<sequence length="232" mass="25530">PRLHVVKVQLKGAKNRRTILTFGFPEAQFYRCQPPTRTRRLKLLLIFQDLALKNGFITALKIKHNPFAKAFLDAKERPDQRDYADDSAYEQERGFSHFAASWYLPSTPHSLIPPPAHQFPPASRPGGLPVFLISTGYPCDVSSNLQVLNLASDNWSNMSMGGHSMLPASHASHGQYGVLMSAVGNMSPNQNCGMSTYLRSSTPYSLSTSAASSPGLGNMAPVRMILLHCFPV</sequence>
<dbReference type="PROSITE" id="PS50252">
    <property type="entry name" value="TBOX_3"/>
    <property type="match status" value="1"/>
</dbReference>
<protein>
    <recommendedName>
        <fullName evidence="2">T-box domain-containing protein</fullName>
    </recommendedName>
</protein>
<dbReference type="GO" id="GO:0000981">
    <property type="term" value="F:DNA-binding transcription factor activity, RNA polymerase II-specific"/>
    <property type="evidence" value="ECO:0007669"/>
    <property type="project" value="TreeGrafter"/>
</dbReference>
<comment type="caution">
    <text evidence="1">Lacks conserved residue(s) required for the propagation of feature annotation.</text>
</comment>
<dbReference type="PANTHER" id="PTHR11267">
    <property type="entry name" value="T-BOX PROTEIN-RELATED"/>
    <property type="match status" value="1"/>
</dbReference>
<dbReference type="GO" id="GO:0001708">
    <property type="term" value="P:cell fate specification"/>
    <property type="evidence" value="ECO:0007669"/>
    <property type="project" value="TreeGrafter"/>
</dbReference>
<dbReference type="GO" id="GO:0045893">
    <property type="term" value="P:positive regulation of DNA-templated transcription"/>
    <property type="evidence" value="ECO:0007669"/>
    <property type="project" value="InterPro"/>
</dbReference>
<gene>
    <name evidence="3" type="ORF">CUNI_LOCUS21748</name>
</gene>
<organism evidence="3 4">
    <name type="scientific">Candidula unifasciata</name>
    <dbReference type="NCBI Taxonomy" id="100452"/>
    <lineage>
        <taxon>Eukaryota</taxon>
        <taxon>Metazoa</taxon>
        <taxon>Spiralia</taxon>
        <taxon>Lophotrochozoa</taxon>
        <taxon>Mollusca</taxon>
        <taxon>Gastropoda</taxon>
        <taxon>Heterobranchia</taxon>
        <taxon>Euthyneura</taxon>
        <taxon>Panpulmonata</taxon>
        <taxon>Eupulmonata</taxon>
        <taxon>Stylommatophora</taxon>
        <taxon>Helicina</taxon>
        <taxon>Helicoidea</taxon>
        <taxon>Geomitridae</taxon>
        <taxon>Candidula</taxon>
    </lineage>
</organism>
<dbReference type="Gene3D" id="2.60.40.820">
    <property type="entry name" value="Transcription factor, T-box"/>
    <property type="match status" value="1"/>
</dbReference>